<feature type="coiled-coil region" evidence="1">
    <location>
        <begin position="242"/>
        <end position="269"/>
    </location>
</feature>
<dbReference type="InterPro" id="IPR041463">
    <property type="entry name" value="LidA_long_CC"/>
</dbReference>
<sequence>MSNVNPFNAAQLAKKNLGQNEHNSAQSKLATEPAADTHLVTLEAWVDSVYAKDAKAAAKTSDHKSDEDYRPTVMLSRFGLKTPNDVKLFLRSPAGEALITEIQAELAKEKAIENKQQFDQQEKRLLMSRLKALMFLWYLEKKAHAADKIKDLVLQQNEKAIERAQSTGAPKQQTAVVHSIQQIDNAISDYAKVLNTLDTKGSDLDKQMERLNLEEAHLTVKYSTYEDNILAFENFLGSHHSLSDIEKRILELKQQMDAYVDEVNELLQTGKDDEARILLHVLTGLNAQAAGYHDMIDVLRNKKFFVNADGEAVTSVKDAELTLNISQKIVKDADGMLYLIKSSDDWDQIKADPHAKANARKGYEALKQDPQAMSVKKVVQHNKVLELNLHSIKVQETIALKQENQYLKMMITNEVTQLTALRGTLLNQDNQSNQSINTEVKLSLSPMPTPSPKPKSASVAPAKKTAQANPVDLFKKRLDELKQATQLTRDDLFNLANQAPGANKIAAMAYLQSMFVNMPRTGNIPFQTMQSMLRNMERFGVDATKEAVTAIKSEPELRQQAENKTTAEPTRPAPTPFKTKPFG</sequence>
<dbReference type="Proteomes" id="UP000054662">
    <property type="component" value="Unassembled WGS sequence"/>
</dbReference>
<dbReference type="EMBL" id="LNZC01000022">
    <property type="protein sequence ID" value="KTD77849.1"/>
    <property type="molecule type" value="Genomic_DNA"/>
</dbReference>
<feature type="region of interest" description="Disordered" evidence="2">
    <location>
        <begin position="550"/>
        <end position="583"/>
    </location>
</feature>
<dbReference type="AlphaFoldDB" id="A0A0W1A949"/>
<feature type="compositionally biased region" description="Low complexity" evidence="2">
    <location>
        <begin position="454"/>
        <end position="466"/>
    </location>
</feature>
<evidence type="ECO:0000259" key="3">
    <source>
        <dbReference type="Pfam" id="PF18641"/>
    </source>
</evidence>
<evidence type="ECO:0000256" key="1">
    <source>
        <dbReference type="SAM" id="Coils"/>
    </source>
</evidence>
<dbReference type="OrthoDB" id="5653092at2"/>
<dbReference type="Pfam" id="PF18641">
    <property type="entry name" value="LidA_Long_CC"/>
    <property type="match status" value="1"/>
</dbReference>
<name>A0A0W1A949_9GAMM</name>
<reference evidence="4 5" key="1">
    <citation type="submission" date="2015-11" db="EMBL/GenBank/DDBJ databases">
        <title>Genomic analysis of 38 Legionella species identifies large and diverse effector repertoires.</title>
        <authorList>
            <person name="Burstein D."/>
            <person name="Amaro F."/>
            <person name="Zusman T."/>
            <person name="Lifshitz Z."/>
            <person name="Cohen O."/>
            <person name="Gilbert J.A."/>
            <person name="Pupko T."/>
            <person name="Shuman H.A."/>
            <person name="Segal G."/>
        </authorList>
    </citation>
    <scope>NUCLEOTIDE SEQUENCE [LARGE SCALE GENOMIC DNA]</scope>
    <source>
        <strain evidence="4 5">ATCC 49508</strain>
    </source>
</reference>
<evidence type="ECO:0000256" key="2">
    <source>
        <dbReference type="SAM" id="MobiDB-lite"/>
    </source>
</evidence>
<feature type="region of interest" description="Disordered" evidence="2">
    <location>
        <begin position="443"/>
        <end position="466"/>
    </location>
</feature>
<protein>
    <submittedName>
        <fullName evidence="4">Dot/Icm system substrate protein LidA</fullName>
    </submittedName>
</protein>
<evidence type="ECO:0000313" key="4">
    <source>
        <dbReference type="EMBL" id="KTD77849.1"/>
    </source>
</evidence>
<evidence type="ECO:0000313" key="5">
    <source>
        <dbReference type="Proteomes" id="UP000054662"/>
    </source>
</evidence>
<accession>A0A0W1A949</accession>
<dbReference type="RefSeq" id="WP_058493524.1">
    <property type="nucleotide sequence ID" value="NZ_CBCRUR010000019.1"/>
</dbReference>
<proteinExistence type="predicted"/>
<comment type="caution">
    <text evidence="4">The sequence shown here is derived from an EMBL/GenBank/DDBJ whole genome shotgun (WGS) entry which is preliminary data.</text>
</comment>
<gene>
    <name evidence="4" type="primary">lidA</name>
    <name evidence="4" type="ORF">Lwor_1731</name>
</gene>
<keyword evidence="1" id="KW-0175">Coiled coil</keyword>
<dbReference type="PATRIC" id="fig|45076.6.peg.1878"/>
<organism evidence="4 5">
    <name type="scientific">Legionella worsleiensis</name>
    <dbReference type="NCBI Taxonomy" id="45076"/>
    <lineage>
        <taxon>Bacteria</taxon>
        <taxon>Pseudomonadati</taxon>
        <taxon>Pseudomonadota</taxon>
        <taxon>Gammaproteobacteria</taxon>
        <taxon>Legionellales</taxon>
        <taxon>Legionellaceae</taxon>
        <taxon>Legionella</taxon>
    </lineage>
</organism>
<keyword evidence="5" id="KW-1185">Reference proteome</keyword>
<feature type="domain" description="LidA long coiled-coil" evidence="3">
    <location>
        <begin position="241"/>
        <end position="417"/>
    </location>
</feature>
<dbReference type="Gene3D" id="6.10.140.2010">
    <property type="match status" value="1"/>
</dbReference>